<dbReference type="Pfam" id="PF13191">
    <property type="entry name" value="AAA_16"/>
    <property type="match status" value="1"/>
</dbReference>
<dbReference type="Proteomes" id="UP000729701">
    <property type="component" value="Unassembled WGS sequence"/>
</dbReference>
<dbReference type="Gene3D" id="1.10.510.10">
    <property type="entry name" value="Transferase(Phosphotransferase) domain 1"/>
    <property type="match status" value="1"/>
</dbReference>
<accession>A0A951QNY5</accession>
<dbReference type="InterPro" id="IPR029016">
    <property type="entry name" value="GAF-like_dom_sf"/>
</dbReference>
<dbReference type="SMART" id="SM00220">
    <property type="entry name" value="S_TKc"/>
    <property type="match status" value="1"/>
</dbReference>
<dbReference type="InterPro" id="IPR011009">
    <property type="entry name" value="Kinase-like_dom_sf"/>
</dbReference>
<comment type="caution">
    <text evidence="3">The sequence shown here is derived from an EMBL/GenBank/DDBJ whole genome shotgun (WGS) entry which is preliminary data.</text>
</comment>
<feature type="transmembrane region" description="Helical" evidence="1">
    <location>
        <begin position="942"/>
        <end position="968"/>
    </location>
</feature>
<organism evidence="3 4">
    <name type="scientific">Cyanomargarita calcarea GSE-NOS-MK-12-04C</name>
    <dbReference type="NCBI Taxonomy" id="2839659"/>
    <lineage>
        <taxon>Bacteria</taxon>
        <taxon>Bacillati</taxon>
        <taxon>Cyanobacteriota</taxon>
        <taxon>Cyanophyceae</taxon>
        <taxon>Nostocales</taxon>
        <taxon>Cyanomargaritaceae</taxon>
        <taxon>Cyanomargarita</taxon>
    </lineage>
</organism>
<dbReference type="InterPro" id="IPR041664">
    <property type="entry name" value="AAA_16"/>
</dbReference>
<feature type="domain" description="Protein kinase" evidence="2">
    <location>
        <begin position="14"/>
        <end position="278"/>
    </location>
</feature>
<evidence type="ECO:0000256" key="1">
    <source>
        <dbReference type="SAM" id="Phobius"/>
    </source>
</evidence>
<dbReference type="GO" id="GO:0005524">
    <property type="term" value="F:ATP binding"/>
    <property type="evidence" value="ECO:0007669"/>
    <property type="project" value="InterPro"/>
</dbReference>
<gene>
    <name evidence="3" type="ORF">KME60_13755</name>
</gene>
<dbReference type="SUPFAM" id="SSF55781">
    <property type="entry name" value="GAF domain-like"/>
    <property type="match status" value="1"/>
</dbReference>
<dbReference type="PANTHER" id="PTHR43642:SF1">
    <property type="entry name" value="HYBRID SIGNAL TRANSDUCTION HISTIDINE KINASE G"/>
    <property type="match status" value="1"/>
</dbReference>
<sequence length="1598" mass="180465">MVVVLDQLVQFPGYYFTEQIYLSTQTLVCRAIREEDQTSVVVKLMRNEYPSFSEIAQFRNQYLITKNLDLEGIVKPCSLENYRNGYALIMEDYGGISLKEWLTNFEIFSTNSLEEFFHITTQIVTTLDGLHRHNIIHKDIKPDNILINPITLELKIIDFSIASLLPKETKVITSPNLLEGTLAYISPEQTGRMNRGIDYRTDFYSLGVSLFELLTGELPFQSDDPMELVYCHIAKQPPKASEINPSIPAVLSEIISKLMAKNAEDRYHSALGLKYDLETCKQQWQDTGKILPFELATRDISERFLIPEKLYGRQHEVKTLLAAFERVVQGKTEMILVAGFSGIGKTAIVNEIHKPIAQQRSYFIKGKFDQFQHDIPLSGLVQAFRDLIGQLLGETDAEIQQWKKKILSALGEQAQIVIDLIPELELIIDKQPPIVELSGGAAQNRFNLLFEKFTQVFAVKEHPLVIFLDDLQWADSASLKFIQLLMTKTSAVKINSSLSYPLLGEALHTVEVETERGLLLIGAYRDNEISKAHPLHSTLKEIQQTAAAISRITLAPLNQSNLNSLIADTLHCEESLAIPLSQMVFAKTKGNPFFSNQFLKSLHNDKLIQFSFDVGHWEYDIRQIKSLALTDDVVEFMALQIQKLPKYTQRVLKLAACIGNQFDLKMLSIVLEKSVVDTASDLWPTLHDGLVLPQTEVYNSFSEDSDTQPSRNRNFQIPKYKFVHDRVQQAAYSLIPEEEKQSTHLKIGQLLLSKIPIVEREENIFELVNQLNIAVELIADLAERDELARMNLIAGRKALASTAYRAAVKYLTIAIQLLASDSWEVNYYLTLALYETAAEAAYLSGDFEQTEHFVEVVLLQAKTLLEKVKVYEVKIQAYGAQGKAVEAVNTALSFVKLLGVEFPDNPSQSDVQFQLQKTTANLSNRSVEGLIDLPKMTEAQPLAVMLILSSAITLAYQVAPNLFLLIVLKQVNLSLQYGNAPLSAFVYVVYGFILCGVLGEIESGYEFGKLALNLLPQFDTKEVKAKIIQTFNAHIRYWKEPARQILRPLLDAYSIGLEIGDLEFAALSLNAYCYSSYFIGRELTEIKHEMASYSHIMNQIKQERVFYRNEIYRQAVSNLLGYVEKPDLLVGEVYNEEKMLPLHLESNDVCALFYLYSCKLQLSYLFADYFQAIENAAKTEKYLDGGIGQIVFPQYHFYDSLAQLAVYPDAEESKQKQILHKVTANQQKMQKWAHHAPMNYLHKYYLVEAEQHRVLSNNTEAMELYDCAISLAKENAYIHEEALANELAAKFYLEWGKEKIAQTYLTDAYYGYVRWGAKAKVDDLQKCYAQLLSPILLQEQLNLHPIQKNSSSNKIFLSSISNPQTVIGSRTTISDSLDLAAVIKASQALSGEIEIEQLLSTLMAVVMENAGASKCALLLKESDNLDLTVTVVSSSSTCKPTTEFPSTRLESSNDVPISLINYVKRTQGILVIDNAMAEATCFSDRYFVHHKAKSVLCILIVNQGKFIGILYLENNLTTGAFTRDRVELIKLITTQAAISLENAMLYKNLTVANDELQEYNHNLEDKNDPTAAFTHLRGYILGAKSIAFYIHPQNSIPI</sequence>
<dbReference type="GO" id="GO:0004672">
    <property type="term" value="F:protein kinase activity"/>
    <property type="evidence" value="ECO:0007669"/>
    <property type="project" value="InterPro"/>
</dbReference>
<dbReference type="PROSITE" id="PS50011">
    <property type="entry name" value="PROTEIN_KINASE_DOM"/>
    <property type="match status" value="1"/>
</dbReference>
<keyword evidence="1" id="KW-1133">Transmembrane helix</keyword>
<dbReference type="Gene3D" id="3.40.50.300">
    <property type="entry name" value="P-loop containing nucleotide triphosphate hydrolases"/>
    <property type="match status" value="1"/>
</dbReference>
<dbReference type="Pfam" id="PF01590">
    <property type="entry name" value="GAF"/>
    <property type="match status" value="1"/>
</dbReference>
<proteinExistence type="predicted"/>
<dbReference type="SUPFAM" id="SSF52540">
    <property type="entry name" value="P-loop containing nucleoside triphosphate hydrolases"/>
    <property type="match status" value="1"/>
</dbReference>
<evidence type="ECO:0000259" key="2">
    <source>
        <dbReference type="PROSITE" id="PS50011"/>
    </source>
</evidence>
<name>A0A951QNY5_9CYAN</name>
<dbReference type="PROSITE" id="PS00108">
    <property type="entry name" value="PROTEIN_KINASE_ST"/>
    <property type="match status" value="1"/>
</dbReference>
<dbReference type="InterPro" id="IPR008271">
    <property type="entry name" value="Ser/Thr_kinase_AS"/>
</dbReference>
<keyword evidence="1" id="KW-0472">Membrane</keyword>
<dbReference type="InterPro" id="IPR000719">
    <property type="entry name" value="Prot_kinase_dom"/>
</dbReference>
<dbReference type="PANTHER" id="PTHR43642">
    <property type="entry name" value="HYBRID SIGNAL TRANSDUCTION HISTIDINE KINASE G"/>
    <property type="match status" value="1"/>
</dbReference>
<dbReference type="Gene3D" id="3.30.450.40">
    <property type="match status" value="1"/>
</dbReference>
<reference evidence="3" key="1">
    <citation type="submission" date="2021-05" db="EMBL/GenBank/DDBJ databases">
        <authorList>
            <person name="Pietrasiak N."/>
            <person name="Ward R."/>
            <person name="Stajich J.E."/>
            <person name="Kurbessoian T."/>
        </authorList>
    </citation>
    <scope>NUCLEOTIDE SEQUENCE</scope>
    <source>
        <strain evidence="3">GSE-NOS-MK-12-04C</strain>
    </source>
</reference>
<evidence type="ECO:0000313" key="4">
    <source>
        <dbReference type="Proteomes" id="UP000729701"/>
    </source>
</evidence>
<dbReference type="InterPro" id="IPR053159">
    <property type="entry name" value="Hybrid_Histidine_Kinase"/>
</dbReference>
<protein>
    <submittedName>
        <fullName evidence="3">AAA family ATPase</fullName>
    </submittedName>
</protein>
<dbReference type="EMBL" id="JAHHGZ010000013">
    <property type="protein sequence ID" value="MBW4668452.1"/>
    <property type="molecule type" value="Genomic_DNA"/>
</dbReference>
<dbReference type="SUPFAM" id="SSF56112">
    <property type="entry name" value="Protein kinase-like (PK-like)"/>
    <property type="match status" value="1"/>
</dbReference>
<evidence type="ECO:0000313" key="3">
    <source>
        <dbReference type="EMBL" id="MBW4668452.1"/>
    </source>
</evidence>
<dbReference type="InterPro" id="IPR003018">
    <property type="entry name" value="GAF"/>
</dbReference>
<dbReference type="InterPro" id="IPR027417">
    <property type="entry name" value="P-loop_NTPase"/>
</dbReference>
<feature type="transmembrane region" description="Helical" evidence="1">
    <location>
        <begin position="980"/>
        <end position="999"/>
    </location>
</feature>
<dbReference type="Pfam" id="PF00069">
    <property type="entry name" value="Pkinase"/>
    <property type="match status" value="1"/>
</dbReference>
<dbReference type="CDD" id="cd14014">
    <property type="entry name" value="STKc_PknB_like"/>
    <property type="match status" value="1"/>
</dbReference>
<keyword evidence="1" id="KW-0812">Transmembrane</keyword>
<reference evidence="3" key="2">
    <citation type="journal article" date="2022" name="Microbiol. Resour. Announc.">
        <title>Metagenome Sequencing to Explore Phylogenomics of Terrestrial Cyanobacteria.</title>
        <authorList>
            <person name="Ward R.D."/>
            <person name="Stajich J.E."/>
            <person name="Johansen J.R."/>
            <person name="Huntemann M."/>
            <person name="Clum A."/>
            <person name="Foster B."/>
            <person name="Foster B."/>
            <person name="Roux S."/>
            <person name="Palaniappan K."/>
            <person name="Varghese N."/>
            <person name="Mukherjee S."/>
            <person name="Reddy T.B.K."/>
            <person name="Daum C."/>
            <person name="Copeland A."/>
            <person name="Chen I.A."/>
            <person name="Ivanova N.N."/>
            <person name="Kyrpides N.C."/>
            <person name="Shapiro N."/>
            <person name="Eloe-Fadrosh E.A."/>
            <person name="Pietrasiak N."/>
        </authorList>
    </citation>
    <scope>NUCLEOTIDE SEQUENCE</scope>
    <source>
        <strain evidence="3">GSE-NOS-MK-12-04C</strain>
    </source>
</reference>
<dbReference type="SMART" id="SM00065">
    <property type="entry name" value="GAF"/>
    <property type="match status" value="1"/>
</dbReference>